<evidence type="ECO:0000256" key="1">
    <source>
        <dbReference type="SAM" id="Phobius"/>
    </source>
</evidence>
<dbReference type="RefSeq" id="WP_015557521.1">
    <property type="nucleotide sequence ID" value="NC_021039.1"/>
</dbReference>
<dbReference type="BioCyc" id="RCHA213810:RUM_RS01825-MONOMER"/>
<feature type="transmembrane region" description="Helical" evidence="1">
    <location>
        <begin position="158"/>
        <end position="178"/>
    </location>
</feature>
<dbReference type="Pfam" id="PF07136">
    <property type="entry name" value="DUF1385"/>
    <property type="match status" value="1"/>
</dbReference>
<dbReference type="InterPro" id="IPR010787">
    <property type="entry name" value="DUF1385"/>
</dbReference>
<dbReference type="EMBL" id="FP929052">
    <property type="protein sequence ID" value="CBL16614.1"/>
    <property type="molecule type" value="Genomic_DNA"/>
</dbReference>
<keyword evidence="1" id="KW-0812">Transmembrane</keyword>
<keyword evidence="1" id="KW-1133">Transmembrane helix</keyword>
<reference evidence="2" key="2">
    <citation type="submission" date="2010-03" db="EMBL/GenBank/DDBJ databases">
        <authorList>
            <person name="Pajon A."/>
        </authorList>
    </citation>
    <scope>NUCLEOTIDE SEQUENCE</scope>
    <source>
        <strain evidence="2">Type strain: 18P13</strain>
    </source>
</reference>
<reference evidence="2" key="1">
    <citation type="submission" date="2010-03" db="EMBL/GenBank/DDBJ databases">
        <title>The genome sequence of Ruminococcus sp. 18P13.</title>
        <authorList>
            <consortium name="metaHIT consortium -- http://www.metahit.eu/"/>
            <person name="Pajon A."/>
            <person name="Turner K."/>
            <person name="Parkhill J."/>
            <person name="Bernalier A."/>
        </authorList>
    </citation>
    <scope>NUCLEOTIDE SEQUENCE [LARGE SCALE GENOMIC DNA]</scope>
    <source>
        <strain evidence="2">Type strain: 18P13</strain>
    </source>
</reference>
<feature type="transmembrane region" description="Helical" evidence="1">
    <location>
        <begin position="246"/>
        <end position="266"/>
    </location>
</feature>
<dbReference type="STRING" id="213810.RUM_03770"/>
<protein>
    <submittedName>
        <fullName evidence="2">Predicted metal-dependent enzyme</fullName>
    </submittedName>
</protein>
<dbReference type="GeneID" id="83155211"/>
<dbReference type="AlphaFoldDB" id="D4LAG9"/>
<dbReference type="HOGENOM" id="CLU_038140_0_0_9"/>
<keyword evidence="3" id="KW-1185">Reference proteome</keyword>
<dbReference type="PATRIC" id="fig|213810.4.peg.285"/>
<name>D4LAG9_RUMC1</name>
<gene>
    <name evidence="2" type="ordered locus">RUM_03770</name>
</gene>
<dbReference type="Proteomes" id="UP000007054">
    <property type="component" value="Chromosome"/>
</dbReference>
<feature type="transmembrane region" description="Helical" evidence="1">
    <location>
        <begin position="118"/>
        <end position="138"/>
    </location>
</feature>
<dbReference type="PANTHER" id="PTHR42867:SF1">
    <property type="entry name" value="MEMBRANE PROTEIN-RELATED"/>
    <property type="match status" value="1"/>
</dbReference>
<accession>D4LAG9</accession>
<proteinExistence type="predicted"/>
<evidence type="ECO:0000313" key="2">
    <source>
        <dbReference type="EMBL" id="CBL16614.1"/>
    </source>
</evidence>
<keyword evidence="1" id="KW-0472">Membrane</keyword>
<evidence type="ECO:0000313" key="3">
    <source>
        <dbReference type="Proteomes" id="UP000007054"/>
    </source>
</evidence>
<feature type="transmembrane region" description="Helical" evidence="1">
    <location>
        <begin position="220"/>
        <end position="240"/>
    </location>
</feature>
<organism evidence="2 3">
    <name type="scientific">Ruminococcus champanellensis (strain DSM 18848 / JCM 17042 / KCTC 15320 / 18P13)</name>
    <dbReference type="NCBI Taxonomy" id="213810"/>
    <lineage>
        <taxon>Bacteria</taxon>
        <taxon>Bacillati</taxon>
        <taxon>Bacillota</taxon>
        <taxon>Clostridia</taxon>
        <taxon>Eubacteriales</taxon>
        <taxon>Oscillospiraceae</taxon>
        <taxon>Ruminococcus</taxon>
    </lineage>
</organism>
<dbReference type="KEGG" id="rch:RUM_03770"/>
<sequence length="320" mass="36209">MAEETKAQKALHKSKIGGQALIEGVMMKGPLKGAMACRLPDGTIDVEIWEEKNGKNPPWYRRVPLVRGCVNFVLSMKDGYRCLMKSAEKQVEDDDEEEELNRFEQWLTDHLGEKFMKALMVVSALISTVFAFLLFLYLPKWVVGLIDPLTGNHIVRSIAEGIVKIAVFVGYMAVTSCMKDIRRTYEYHGAEHKTIACYEAHLPLTVEHVKKMTRFHPRCGTSFIFIVLIVGIFAACFIPARFVVWQRVLCSLGMLPLVVGISYEFIRLAGRYTNPFTRILSAPGLQLQRITTREPDDKQIEVAIAAITPCIPQDLADDQW</sequence>
<dbReference type="PANTHER" id="PTHR42867">
    <property type="entry name" value="MEMBRANE PROTEIN-RELATED"/>
    <property type="match status" value="1"/>
</dbReference>